<reference evidence="1 2" key="1">
    <citation type="submission" date="2018-04" db="EMBL/GenBank/DDBJ databases">
        <title>Genomic Encyclopedia of Archaeal and Bacterial Type Strains, Phase II (KMG-II): from individual species to whole genera.</title>
        <authorList>
            <person name="Goeker M."/>
        </authorList>
    </citation>
    <scope>NUCLEOTIDE SEQUENCE [LARGE SCALE GENOMIC DNA]</scope>
    <source>
        <strain evidence="1 2">DSM 26809</strain>
    </source>
</reference>
<evidence type="ECO:0008006" key="3">
    <source>
        <dbReference type="Google" id="ProtNLM"/>
    </source>
</evidence>
<sequence length="104" mass="11823">MTNYQSLEDALAALRQKGYNADFTTETEIHCLYSGEFDMRFEPEEFHVDESYWFDGPNGYESQTRLYAISSPISGVKGTLVDMDGKVAVTLSFIYQSTLSARRI</sequence>
<dbReference type="RefSeq" id="WP_107827052.1">
    <property type="nucleotide sequence ID" value="NZ_CP160205.1"/>
</dbReference>
<accession>A0A2T5JGY3</accession>
<dbReference type="Proteomes" id="UP000244168">
    <property type="component" value="Unassembled WGS sequence"/>
</dbReference>
<gene>
    <name evidence="1" type="ORF">C8P68_101917</name>
</gene>
<evidence type="ECO:0000313" key="2">
    <source>
        <dbReference type="Proteomes" id="UP000244168"/>
    </source>
</evidence>
<comment type="caution">
    <text evidence="1">The sequence shown here is derived from an EMBL/GenBank/DDBJ whole genome shotgun (WGS) entry which is preliminary data.</text>
</comment>
<protein>
    <recommendedName>
        <fullName evidence="3">Phosphoribosylpyrophosphate synthetase</fullName>
    </recommendedName>
</protein>
<dbReference type="AlphaFoldDB" id="A0A2T5JGY3"/>
<evidence type="ECO:0000313" key="1">
    <source>
        <dbReference type="EMBL" id="PTR01679.1"/>
    </source>
</evidence>
<proteinExistence type="predicted"/>
<dbReference type="OrthoDB" id="8418771at2"/>
<dbReference type="EMBL" id="QAOQ01000001">
    <property type="protein sequence ID" value="PTR01679.1"/>
    <property type="molecule type" value="Genomic_DNA"/>
</dbReference>
<name>A0A2T5JGY3_9SPHI</name>
<organism evidence="1 2">
    <name type="scientific">Mucilaginibacter yixingensis</name>
    <dbReference type="NCBI Taxonomy" id="1295612"/>
    <lineage>
        <taxon>Bacteria</taxon>
        <taxon>Pseudomonadati</taxon>
        <taxon>Bacteroidota</taxon>
        <taxon>Sphingobacteriia</taxon>
        <taxon>Sphingobacteriales</taxon>
        <taxon>Sphingobacteriaceae</taxon>
        <taxon>Mucilaginibacter</taxon>
    </lineage>
</organism>
<keyword evidence="2" id="KW-1185">Reference proteome</keyword>